<dbReference type="SUPFAM" id="SSF55729">
    <property type="entry name" value="Acyl-CoA N-acyltransferases (Nat)"/>
    <property type="match status" value="1"/>
</dbReference>
<dbReference type="RefSeq" id="WP_169674829.1">
    <property type="nucleotide sequence ID" value="NZ_JABBHF010000008.1"/>
</dbReference>
<gene>
    <name evidence="2" type="ORF">HHX25_14140</name>
</gene>
<dbReference type="InterPro" id="IPR000182">
    <property type="entry name" value="GNAT_dom"/>
</dbReference>
<evidence type="ECO:0000259" key="1">
    <source>
        <dbReference type="PROSITE" id="PS51186"/>
    </source>
</evidence>
<keyword evidence="3" id="KW-1185">Reference proteome</keyword>
<proteinExistence type="predicted"/>
<evidence type="ECO:0000313" key="2">
    <source>
        <dbReference type="EMBL" id="NMH88649.1"/>
    </source>
</evidence>
<evidence type="ECO:0000313" key="3">
    <source>
        <dbReference type="Proteomes" id="UP000746690"/>
    </source>
</evidence>
<protein>
    <submittedName>
        <fullName evidence="2">GNAT family N-acetyltransferase</fullName>
    </submittedName>
</protein>
<organism evidence="2 3">
    <name type="scientific">Flavivirga algicola</name>
    <dbReference type="NCBI Taxonomy" id="2729136"/>
    <lineage>
        <taxon>Bacteria</taxon>
        <taxon>Pseudomonadati</taxon>
        <taxon>Bacteroidota</taxon>
        <taxon>Flavobacteriia</taxon>
        <taxon>Flavobacteriales</taxon>
        <taxon>Flavobacteriaceae</taxon>
        <taxon>Flavivirga</taxon>
    </lineage>
</organism>
<dbReference type="Gene3D" id="3.40.630.30">
    <property type="match status" value="1"/>
</dbReference>
<dbReference type="Proteomes" id="UP000746690">
    <property type="component" value="Unassembled WGS sequence"/>
</dbReference>
<comment type="caution">
    <text evidence="2">The sequence shown here is derived from an EMBL/GenBank/DDBJ whole genome shotgun (WGS) entry which is preliminary data.</text>
</comment>
<dbReference type="InterPro" id="IPR016181">
    <property type="entry name" value="Acyl_CoA_acyltransferase"/>
</dbReference>
<dbReference type="InterPro" id="IPR027365">
    <property type="entry name" value="GNAT_acetyltra_YdfB-like"/>
</dbReference>
<accession>A0ABX1RYK9</accession>
<dbReference type="CDD" id="cd04301">
    <property type="entry name" value="NAT_SF"/>
    <property type="match status" value="1"/>
</dbReference>
<dbReference type="PROSITE" id="PS51186">
    <property type="entry name" value="GNAT"/>
    <property type="match status" value="1"/>
</dbReference>
<dbReference type="EMBL" id="JABBHF010000008">
    <property type="protein sequence ID" value="NMH88649.1"/>
    <property type="molecule type" value="Genomic_DNA"/>
</dbReference>
<sequence>MVIPEDALDNPVWFSLTDCHSDKAIDYGYVKFFHPDYGPFGAFINNADTSIAIEKYAQLIDDFFIVGDKPQIPIGFKEPIKYVGLQMIIYHKINFPITETIIRLTEAHYSDLIDLVKLVYPEYFKPKTNELGHYYGIYKDNKLVAVTGERMQTNKFIEISAVITHPNYTGRGYAKQLIAHTVEGIFKQNKIPFLHVDQTNLGPIQLYKKLGFTLRRKFNFWKISNKKR</sequence>
<dbReference type="InterPro" id="IPR013653">
    <property type="entry name" value="GCN5-like_dom"/>
</dbReference>
<dbReference type="PANTHER" id="PTHR31143:SF2">
    <property type="entry name" value="FR47-LIKE DOMAIN-CONTAINING PROTEIN-RELATED"/>
    <property type="match status" value="1"/>
</dbReference>
<feature type="domain" description="N-acetyltransferase" evidence="1">
    <location>
        <begin position="99"/>
        <end position="228"/>
    </location>
</feature>
<name>A0ABX1RYK9_9FLAO</name>
<reference evidence="2 3" key="1">
    <citation type="submission" date="2020-04" db="EMBL/GenBank/DDBJ databases">
        <title>A Flavivirga sp. nov.</title>
        <authorList>
            <person name="Sun X."/>
        </authorList>
    </citation>
    <scope>NUCLEOTIDE SEQUENCE [LARGE SCALE GENOMIC DNA]</scope>
    <source>
        <strain evidence="2 3">Y03</strain>
    </source>
</reference>
<dbReference type="Pfam" id="PF08445">
    <property type="entry name" value="FR47"/>
    <property type="match status" value="1"/>
</dbReference>
<dbReference type="PANTHER" id="PTHR31143">
    <property type="match status" value="1"/>
</dbReference>